<evidence type="ECO:0000256" key="8">
    <source>
        <dbReference type="SAM" id="MobiDB-lite"/>
    </source>
</evidence>
<feature type="coiled-coil region" evidence="7">
    <location>
        <begin position="298"/>
        <end position="325"/>
    </location>
</feature>
<dbReference type="OrthoDB" id="10043504at2759"/>
<keyword evidence="7" id="KW-0175">Coiled coil</keyword>
<accession>A0A1S3F755</accession>
<dbReference type="FunFam" id="1.25.40.10:FF:000036">
    <property type="entry name" value="interferon-induced protein with tetratricopeptide repeats 5"/>
    <property type="match status" value="1"/>
</dbReference>
<dbReference type="InterPro" id="IPR019734">
    <property type="entry name" value="TPR_rpt"/>
</dbReference>
<dbReference type="KEGG" id="dord:105986213"/>
<evidence type="ECO:0000313" key="9">
    <source>
        <dbReference type="Proteomes" id="UP000081671"/>
    </source>
</evidence>
<dbReference type="FunCoup" id="A0A1S3F755">
    <property type="interactions" value="400"/>
</dbReference>
<evidence type="ECO:0000313" key="10">
    <source>
        <dbReference type="RefSeq" id="XP_012872488.1"/>
    </source>
</evidence>
<dbReference type="SMART" id="SM00028">
    <property type="entry name" value="TPR"/>
    <property type="match status" value="4"/>
</dbReference>
<evidence type="ECO:0000256" key="3">
    <source>
        <dbReference type="ARBA" id="ARBA00022803"/>
    </source>
</evidence>
<reference evidence="10" key="1">
    <citation type="submission" date="2025-08" db="UniProtKB">
        <authorList>
            <consortium name="RefSeq"/>
        </authorList>
    </citation>
    <scope>IDENTIFICATION</scope>
    <source>
        <tissue evidence="10">Kidney</tissue>
    </source>
</reference>
<evidence type="ECO:0000256" key="2">
    <source>
        <dbReference type="ARBA" id="ARBA00022737"/>
    </source>
</evidence>
<dbReference type="RefSeq" id="XP_012872488.1">
    <property type="nucleotide sequence ID" value="XM_013017034.1"/>
</dbReference>
<feature type="region of interest" description="Disordered" evidence="8">
    <location>
        <begin position="461"/>
        <end position="480"/>
    </location>
</feature>
<gene>
    <name evidence="10" type="primary">Ifit3</name>
</gene>
<dbReference type="PANTHER" id="PTHR10271:SF3">
    <property type="entry name" value="INTERFERON-INDUCED PROTEIN WITH TETRATRICOPEPTIDE REPEATS 3"/>
    <property type="match status" value="1"/>
</dbReference>
<evidence type="ECO:0000256" key="5">
    <source>
        <dbReference type="ARBA" id="ARBA00023118"/>
    </source>
</evidence>
<dbReference type="Gene3D" id="1.25.40.10">
    <property type="entry name" value="Tetratricopeptide repeat domain"/>
    <property type="match status" value="3"/>
</dbReference>
<keyword evidence="9" id="KW-1185">Reference proteome</keyword>
<dbReference type="InterPro" id="IPR011990">
    <property type="entry name" value="TPR-like_helical_dom_sf"/>
</dbReference>
<evidence type="ECO:0000256" key="1">
    <source>
        <dbReference type="ARBA" id="ARBA00022588"/>
    </source>
</evidence>
<keyword evidence="1" id="KW-0399">Innate immunity</keyword>
<organism evidence="9 10">
    <name type="scientific">Dipodomys ordii</name>
    <name type="common">Ord's kangaroo rat</name>
    <dbReference type="NCBI Taxonomy" id="10020"/>
    <lineage>
        <taxon>Eukaryota</taxon>
        <taxon>Metazoa</taxon>
        <taxon>Chordata</taxon>
        <taxon>Craniata</taxon>
        <taxon>Vertebrata</taxon>
        <taxon>Euteleostomi</taxon>
        <taxon>Mammalia</taxon>
        <taxon>Eutheria</taxon>
        <taxon>Euarchontoglires</taxon>
        <taxon>Glires</taxon>
        <taxon>Rodentia</taxon>
        <taxon>Castorimorpha</taxon>
        <taxon>Heteromyidae</taxon>
        <taxon>Dipodomyinae</taxon>
        <taxon>Dipodomys</taxon>
    </lineage>
</organism>
<dbReference type="GO" id="GO:0035457">
    <property type="term" value="P:cellular response to interferon-alpha"/>
    <property type="evidence" value="ECO:0007669"/>
    <property type="project" value="UniProtKB-ARBA"/>
</dbReference>
<dbReference type="SUPFAM" id="SSF48452">
    <property type="entry name" value="TPR-like"/>
    <property type="match status" value="2"/>
</dbReference>
<dbReference type="GO" id="GO:0051607">
    <property type="term" value="P:defense response to virus"/>
    <property type="evidence" value="ECO:0007669"/>
    <property type="project" value="UniProtKB-KW"/>
</dbReference>
<feature type="compositionally biased region" description="Basic and acidic residues" evidence="8">
    <location>
        <begin position="386"/>
        <end position="399"/>
    </location>
</feature>
<sequence>MSEASKKSLEKILPQLKCHFTWKLFKDANMPCYLEERVRSQIELLNTEHKATMYNFLAYIKHLHGKNEVALECLQQAEELIQQCHTDQEEIRSLVTWGNYAWVYYHMGLFSEAQTYIDKVKCICEKFSNPYSIECPEIDSEEGWTRLKCGRNQRAKVCFQRALEEQPNNPEFASGLAIAMFHLNSKSEKEPSDEALKQAIELNPDDQYVKVLMALKLQKRNAEAEGERLVEEALGKDPCPTNVLLKAVTFYKKKGDLDKVINLIVRTTKCTPNNSHLYYHTLRSFMDLVKQMQAPGEASGNQEKMEQLEELLRDYMKEALEKRASLLNAHLELNEFLETEECCQNAFSKELPKAESQHFHLRYCNLQENPGQAEDTAVQNGFEGFSRSKDKPEKEEMKSQEQNTDKNLLQQDAGSSWYLQGSVHELNGDLLQALACYEKELGYLLRESPSGIGNFFLTASQRKGGNDDKDQGLEASQVLD</sequence>
<name>A0A1S3F755_DIPOR</name>
<dbReference type="AlphaFoldDB" id="A0A1S3F755"/>
<dbReference type="GO" id="GO:0005829">
    <property type="term" value="C:cytosol"/>
    <property type="evidence" value="ECO:0007669"/>
    <property type="project" value="TreeGrafter"/>
</dbReference>
<keyword evidence="4" id="KW-0391">Immunity</keyword>
<dbReference type="GO" id="GO:0045087">
    <property type="term" value="P:innate immune response"/>
    <property type="evidence" value="ECO:0007669"/>
    <property type="project" value="UniProtKB-KW"/>
</dbReference>
<proteinExistence type="inferred from homology"/>
<keyword evidence="5" id="KW-0051">Antiviral defense</keyword>
<dbReference type="Proteomes" id="UP000081671">
    <property type="component" value="Unplaced"/>
</dbReference>
<feature type="region of interest" description="Disordered" evidence="8">
    <location>
        <begin position="383"/>
        <end position="409"/>
    </location>
</feature>
<dbReference type="InParanoid" id="A0A1S3F755"/>
<dbReference type="PANTHER" id="PTHR10271">
    <property type="entry name" value="INTERFERON-INDUCED PROTEIN WITH TETRATRICOPEPTIDE REPEATS"/>
    <property type="match status" value="1"/>
</dbReference>
<dbReference type="CTD" id="3437"/>
<evidence type="ECO:0000256" key="4">
    <source>
        <dbReference type="ARBA" id="ARBA00022859"/>
    </source>
</evidence>
<evidence type="ECO:0000256" key="6">
    <source>
        <dbReference type="ARBA" id="ARBA00038336"/>
    </source>
</evidence>
<keyword evidence="2" id="KW-0677">Repeat</keyword>
<comment type="similarity">
    <text evidence="6">Belongs to the IFIT family.</text>
</comment>
<feature type="compositionally biased region" description="Polar residues" evidence="8">
    <location>
        <begin position="400"/>
        <end position="409"/>
    </location>
</feature>
<evidence type="ECO:0000256" key="7">
    <source>
        <dbReference type="SAM" id="Coils"/>
    </source>
</evidence>
<keyword evidence="3" id="KW-0802">TPR repeat</keyword>
<dbReference type="STRING" id="10020.ENSDORP00000011766"/>
<protein>
    <submittedName>
        <fullName evidence="10">Interferon-induced protein with tetratricopeptide repeats 3</fullName>
    </submittedName>
</protein>
<dbReference type="GeneID" id="105986213"/>